<dbReference type="EMBL" id="JAUJYO010000006">
    <property type="protein sequence ID" value="KAK1315343.1"/>
    <property type="molecule type" value="Genomic_DNA"/>
</dbReference>
<name>A0AAV9ENT9_ACOCL</name>
<evidence type="ECO:0000256" key="1">
    <source>
        <dbReference type="SAM" id="MobiDB-lite"/>
    </source>
</evidence>
<protein>
    <submittedName>
        <fullName evidence="2">Uncharacterized protein</fullName>
    </submittedName>
</protein>
<feature type="region of interest" description="Disordered" evidence="1">
    <location>
        <begin position="224"/>
        <end position="255"/>
    </location>
</feature>
<reference evidence="2" key="2">
    <citation type="submission" date="2023-06" db="EMBL/GenBank/DDBJ databases">
        <authorList>
            <person name="Ma L."/>
            <person name="Liu K.-W."/>
            <person name="Li Z."/>
            <person name="Hsiao Y.-Y."/>
            <person name="Qi Y."/>
            <person name="Fu T."/>
            <person name="Tang G."/>
            <person name="Zhang D."/>
            <person name="Sun W.-H."/>
            <person name="Liu D.-K."/>
            <person name="Li Y."/>
            <person name="Chen G.-Z."/>
            <person name="Liu X.-D."/>
            <person name="Liao X.-Y."/>
            <person name="Jiang Y.-T."/>
            <person name="Yu X."/>
            <person name="Hao Y."/>
            <person name="Huang J."/>
            <person name="Zhao X.-W."/>
            <person name="Ke S."/>
            <person name="Chen Y.-Y."/>
            <person name="Wu W.-L."/>
            <person name="Hsu J.-L."/>
            <person name="Lin Y.-F."/>
            <person name="Huang M.-D."/>
            <person name="Li C.-Y."/>
            <person name="Huang L."/>
            <person name="Wang Z.-W."/>
            <person name="Zhao X."/>
            <person name="Zhong W.-Y."/>
            <person name="Peng D.-H."/>
            <person name="Ahmad S."/>
            <person name="Lan S."/>
            <person name="Zhang J.-S."/>
            <person name="Tsai W.-C."/>
            <person name="Van De Peer Y."/>
            <person name="Liu Z.-J."/>
        </authorList>
    </citation>
    <scope>NUCLEOTIDE SEQUENCE</scope>
    <source>
        <strain evidence="2">CP</strain>
        <tissue evidence="2">Leaves</tissue>
    </source>
</reference>
<sequence>MRRSSRRRSVRSVEGALVTRTTANANLVGETSASNRILQSSSFEIEIFITVEHDVHPTPDDRGFPGDEIFEMEAEFCGADVSMEDLSSFLDREGNGVDYSVFYDSDEDRYRVVTKMTQEKRKHNVSIEELNDSPHVAATTAHENIFRSAIPSDQPTPLDELFFEEEVHEEPIQCEEPVQFDEAVWEAPVQGESVHEEAVCNETVQREPVNEGVHRVPVCEEPMQREQFKQKAPWETQKIRKSASTDVPRQRTWED</sequence>
<evidence type="ECO:0000313" key="3">
    <source>
        <dbReference type="Proteomes" id="UP001180020"/>
    </source>
</evidence>
<reference evidence="2" key="1">
    <citation type="journal article" date="2023" name="Nat. Commun.">
        <title>Diploid and tetraploid genomes of Acorus and the evolution of monocots.</title>
        <authorList>
            <person name="Ma L."/>
            <person name="Liu K.W."/>
            <person name="Li Z."/>
            <person name="Hsiao Y.Y."/>
            <person name="Qi Y."/>
            <person name="Fu T."/>
            <person name="Tang G.D."/>
            <person name="Zhang D."/>
            <person name="Sun W.H."/>
            <person name="Liu D.K."/>
            <person name="Li Y."/>
            <person name="Chen G.Z."/>
            <person name="Liu X.D."/>
            <person name="Liao X.Y."/>
            <person name="Jiang Y.T."/>
            <person name="Yu X."/>
            <person name="Hao Y."/>
            <person name="Huang J."/>
            <person name="Zhao X.W."/>
            <person name="Ke S."/>
            <person name="Chen Y.Y."/>
            <person name="Wu W.L."/>
            <person name="Hsu J.L."/>
            <person name="Lin Y.F."/>
            <person name="Huang M.D."/>
            <person name="Li C.Y."/>
            <person name="Huang L."/>
            <person name="Wang Z.W."/>
            <person name="Zhao X."/>
            <person name="Zhong W.Y."/>
            <person name="Peng D.H."/>
            <person name="Ahmad S."/>
            <person name="Lan S."/>
            <person name="Zhang J.S."/>
            <person name="Tsai W.C."/>
            <person name="Van de Peer Y."/>
            <person name="Liu Z.J."/>
        </authorList>
    </citation>
    <scope>NUCLEOTIDE SEQUENCE</scope>
    <source>
        <strain evidence="2">CP</strain>
    </source>
</reference>
<dbReference type="Proteomes" id="UP001180020">
    <property type="component" value="Unassembled WGS sequence"/>
</dbReference>
<organism evidence="2 3">
    <name type="scientific">Acorus calamus</name>
    <name type="common">Sweet flag</name>
    <dbReference type="NCBI Taxonomy" id="4465"/>
    <lineage>
        <taxon>Eukaryota</taxon>
        <taxon>Viridiplantae</taxon>
        <taxon>Streptophyta</taxon>
        <taxon>Embryophyta</taxon>
        <taxon>Tracheophyta</taxon>
        <taxon>Spermatophyta</taxon>
        <taxon>Magnoliopsida</taxon>
        <taxon>Liliopsida</taxon>
        <taxon>Acoraceae</taxon>
        <taxon>Acorus</taxon>
    </lineage>
</organism>
<dbReference type="AlphaFoldDB" id="A0AAV9ENT9"/>
<proteinExistence type="predicted"/>
<evidence type="ECO:0000313" key="2">
    <source>
        <dbReference type="EMBL" id="KAK1315343.1"/>
    </source>
</evidence>
<keyword evidence="3" id="KW-1185">Reference proteome</keyword>
<gene>
    <name evidence="2" type="ORF">QJS10_CPA06g01912</name>
</gene>
<comment type="caution">
    <text evidence="2">The sequence shown here is derived from an EMBL/GenBank/DDBJ whole genome shotgun (WGS) entry which is preliminary data.</text>
</comment>
<accession>A0AAV9ENT9</accession>